<dbReference type="InterPro" id="IPR008775">
    <property type="entry name" value="Phytyl_CoA_dOase-like"/>
</dbReference>
<keyword evidence="2" id="KW-1185">Reference proteome</keyword>
<evidence type="ECO:0000313" key="1">
    <source>
        <dbReference type="EMBL" id="TQV80617.1"/>
    </source>
</evidence>
<sequence length="268" mass="30389">MSLASDLIGKTQIATYARDGAVHIPGLFAEWVDVIKAAIAENMAAPGPYAAENVTDGESGSFFDDYCNWERIPALRDIVENSPCAEAAALIMRSNRAQFFHDHILVKEPGTSKPTPWHQDAPYYFVDGRQNVSFWIPVDPVDEASLRLIKGSHLWDKMVLPVRWLNNGDFYPESSDYLPVPDPDQDPDRYETLEWSMVPGDAVLFDFRAVHGARANMTSRRRRALSLRWVGDDARYVERPGRTSPPFPGHDMSPGQRLREDWFPVVWK</sequence>
<name>A0A545TTS6_9PROT</name>
<dbReference type="RefSeq" id="WP_142896331.1">
    <property type="nucleotide sequence ID" value="NZ_ML660054.1"/>
</dbReference>
<dbReference type="SUPFAM" id="SSF51197">
    <property type="entry name" value="Clavaminate synthase-like"/>
    <property type="match status" value="1"/>
</dbReference>
<dbReference type="Proteomes" id="UP000315252">
    <property type="component" value="Unassembled WGS sequence"/>
</dbReference>
<dbReference type="Pfam" id="PF05721">
    <property type="entry name" value="PhyH"/>
    <property type="match status" value="1"/>
</dbReference>
<dbReference type="GO" id="GO:0005506">
    <property type="term" value="F:iron ion binding"/>
    <property type="evidence" value="ECO:0007669"/>
    <property type="project" value="UniProtKB-ARBA"/>
</dbReference>
<dbReference type="Gene3D" id="2.60.120.620">
    <property type="entry name" value="q2cbj1_9rhob like domain"/>
    <property type="match status" value="1"/>
</dbReference>
<organism evidence="1 2">
    <name type="scientific">Denitrobaculum tricleocarpae</name>
    <dbReference type="NCBI Taxonomy" id="2591009"/>
    <lineage>
        <taxon>Bacteria</taxon>
        <taxon>Pseudomonadati</taxon>
        <taxon>Pseudomonadota</taxon>
        <taxon>Alphaproteobacteria</taxon>
        <taxon>Rhodospirillales</taxon>
        <taxon>Rhodospirillaceae</taxon>
        <taxon>Denitrobaculum</taxon>
    </lineage>
</organism>
<keyword evidence="1" id="KW-0560">Oxidoreductase</keyword>
<dbReference type="AlphaFoldDB" id="A0A545TTS6"/>
<evidence type="ECO:0000313" key="2">
    <source>
        <dbReference type="Proteomes" id="UP000315252"/>
    </source>
</evidence>
<dbReference type="PANTHER" id="PTHR20883:SF49">
    <property type="entry name" value="PHYTANOYL-COA DIOXYGENASE"/>
    <property type="match status" value="1"/>
</dbReference>
<comment type="caution">
    <text evidence="1">The sequence shown here is derived from an EMBL/GenBank/DDBJ whole genome shotgun (WGS) entry which is preliminary data.</text>
</comment>
<dbReference type="OrthoDB" id="2560571at2"/>
<protein>
    <submittedName>
        <fullName evidence="1">Phytanoyl-CoA dioxygenase</fullName>
    </submittedName>
</protein>
<dbReference type="PANTHER" id="PTHR20883">
    <property type="entry name" value="PHYTANOYL-COA DIOXYGENASE DOMAIN CONTAINING 1"/>
    <property type="match status" value="1"/>
</dbReference>
<dbReference type="EMBL" id="VHSH01000003">
    <property type="protein sequence ID" value="TQV80617.1"/>
    <property type="molecule type" value="Genomic_DNA"/>
</dbReference>
<gene>
    <name evidence="1" type="ORF">FKG95_10645</name>
</gene>
<keyword evidence="1" id="KW-0223">Dioxygenase</keyword>
<reference evidence="1 2" key="1">
    <citation type="submission" date="2019-06" db="EMBL/GenBank/DDBJ databases">
        <title>Whole genome sequence for Rhodospirillaceae sp. R148.</title>
        <authorList>
            <person name="Wang G."/>
        </authorList>
    </citation>
    <scope>NUCLEOTIDE SEQUENCE [LARGE SCALE GENOMIC DNA]</scope>
    <source>
        <strain evidence="1 2">R148</strain>
    </source>
</reference>
<proteinExistence type="predicted"/>
<accession>A0A545TTS6</accession>
<dbReference type="GO" id="GO:0016706">
    <property type="term" value="F:2-oxoglutarate-dependent dioxygenase activity"/>
    <property type="evidence" value="ECO:0007669"/>
    <property type="project" value="UniProtKB-ARBA"/>
</dbReference>